<evidence type="ECO:0000313" key="1">
    <source>
        <dbReference type="EMBL" id="JAD73668.1"/>
    </source>
</evidence>
<dbReference type="EMBL" id="GBRH01224227">
    <property type="protein sequence ID" value="JAD73668.1"/>
    <property type="molecule type" value="Transcribed_RNA"/>
</dbReference>
<reference evidence="1" key="1">
    <citation type="submission" date="2014-09" db="EMBL/GenBank/DDBJ databases">
        <authorList>
            <person name="Magalhaes I.L.F."/>
            <person name="Oliveira U."/>
            <person name="Santos F.R."/>
            <person name="Vidigal T.H.D.A."/>
            <person name="Brescovit A.D."/>
            <person name="Santos A.J."/>
        </authorList>
    </citation>
    <scope>NUCLEOTIDE SEQUENCE</scope>
    <source>
        <tissue evidence="1">Shoot tissue taken approximately 20 cm above the soil surface</tissue>
    </source>
</reference>
<accession>A0A0A9CGU8</accession>
<proteinExistence type="predicted"/>
<name>A0A0A9CGU8_ARUDO</name>
<dbReference type="AlphaFoldDB" id="A0A0A9CGU8"/>
<protein>
    <submittedName>
        <fullName evidence="1">Uncharacterized protein</fullName>
    </submittedName>
</protein>
<reference evidence="1" key="2">
    <citation type="journal article" date="2015" name="Data Brief">
        <title>Shoot transcriptome of the giant reed, Arundo donax.</title>
        <authorList>
            <person name="Barrero R.A."/>
            <person name="Guerrero F.D."/>
            <person name="Moolhuijzen P."/>
            <person name="Goolsby J.A."/>
            <person name="Tidwell J."/>
            <person name="Bellgard S.E."/>
            <person name="Bellgard M.I."/>
        </authorList>
    </citation>
    <scope>NUCLEOTIDE SEQUENCE</scope>
    <source>
        <tissue evidence="1">Shoot tissue taken approximately 20 cm above the soil surface</tissue>
    </source>
</reference>
<organism evidence="1">
    <name type="scientific">Arundo donax</name>
    <name type="common">Giant reed</name>
    <name type="synonym">Donax arundinaceus</name>
    <dbReference type="NCBI Taxonomy" id="35708"/>
    <lineage>
        <taxon>Eukaryota</taxon>
        <taxon>Viridiplantae</taxon>
        <taxon>Streptophyta</taxon>
        <taxon>Embryophyta</taxon>
        <taxon>Tracheophyta</taxon>
        <taxon>Spermatophyta</taxon>
        <taxon>Magnoliopsida</taxon>
        <taxon>Liliopsida</taxon>
        <taxon>Poales</taxon>
        <taxon>Poaceae</taxon>
        <taxon>PACMAD clade</taxon>
        <taxon>Arundinoideae</taxon>
        <taxon>Arundineae</taxon>
        <taxon>Arundo</taxon>
    </lineage>
</organism>
<sequence length="36" mass="4026">MGLLGSYNKVVKLCLFLLKSPRLSDQNRHHTLASKG</sequence>